<sequence length="172" mass="18634">MEIPAVFIGSILLGFMNRRFLFSQSAYIAGISCLICIVFSNVGSKRNSAGSWGQLIAEGIGFMAASTAFDVMYVYCVELFPTNVRNFAVSMLRQSLMLGASLSPMLVAVGRMRPSLSFLVFGALSIVSGVLSLWLPETRNTPLYETLAQQEEEEGRLVSSVADDDAGLELAQ</sequence>
<evidence type="ECO:0000313" key="2">
    <source>
        <dbReference type="Proteomes" id="UP001057402"/>
    </source>
</evidence>
<keyword evidence="2" id="KW-1185">Reference proteome</keyword>
<reference evidence="2" key="1">
    <citation type="journal article" date="2023" name="Front. Plant Sci.">
        <title>Chromosomal-level genome assembly of Melastoma candidum provides insights into trichome evolution.</title>
        <authorList>
            <person name="Zhong Y."/>
            <person name="Wu W."/>
            <person name="Sun C."/>
            <person name="Zou P."/>
            <person name="Liu Y."/>
            <person name="Dai S."/>
            <person name="Zhou R."/>
        </authorList>
    </citation>
    <scope>NUCLEOTIDE SEQUENCE [LARGE SCALE GENOMIC DNA]</scope>
</reference>
<evidence type="ECO:0000313" key="1">
    <source>
        <dbReference type="EMBL" id="KAI4341548.1"/>
    </source>
</evidence>
<organism evidence="1 2">
    <name type="scientific">Melastoma candidum</name>
    <dbReference type="NCBI Taxonomy" id="119954"/>
    <lineage>
        <taxon>Eukaryota</taxon>
        <taxon>Viridiplantae</taxon>
        <taxon>Streptophyta</taxon>
        <taxon>Embryophyta</taxon>
        <taxon>Tracheophyta</taxon>
        <taxon>Spermatophyta</taxon>
        <taxon>Magnoliopsida</taxon>
        <taxon>eudicotyledons</taxon>
        <taxon>Gunneridae</taxon>
        <taxon>Pentapetalae</taxon>
        <taxon>rosids</taxon>
        <taxon>malvids</taxon>
        <taxon>Myrtales</taxon>
        <taxon>Melastomataceae</taxon>
        <taxon>Melastomatoideae</taxon>
        <taxon>Melastomateae</taxon>
        <taxon>Melastoma</taxon>
    </lineage>
</organism>
<accession>A0ACB9NXT0</accession>
<comment type="caution">
    <text evidence="1">The sequence shown here is derived from an EMBL/GenBank/DDBJ whole genome shotgun (WGS) entry which is preliminary data.</text>
</comment>
<dbReference type="Proteomes" id="UP001057402">
    <property type="component" value="Chromosome 7"/>
</dbReference>
<protein>
    <submittedName>
        <fullName evidence="1">Uncharacterized protein</fullName>
    </submittedName>
</protein>
<proteinExistence type="predicted"/>
<dbReference type="EMBL" id="CM042886">
    <property type="protein sequence ID" value="KAI4341548.1"/>
    <property type="molecule type" value="Genomic_DNA"/>
</dbReference>
<name>A0ACB9NXT0_9MYRT</name>
<gene>
    <name evidence="1" type="ORF">MLD38_026260</name>
</gene>